<reference evidence="3 4" key="1">
    <citation type="submission" date="2018-06" db="EMBL/GenBank/DDBJ databases">
        <title>Chryseolinea flavus sp. nov., a member of the phylum Bacteroidetes isolated from soil.</title>
        <authorList>
            <person name="Li Y."/>
            <person name="Wang J."/>
        </authorList>
    </citation>
    <scope>NUCLEOTIDE SEQUENCE [LARGE SCALE GENOMIC DNA]</scope>
    <source>
        <strain evidence="3 4">SDU1-6</strain>
    </source>
</reference>
<feature type="chain" id="PRO_5016646848" description="BT-3044-like C-terminal domain-containing protein" evidence="1">
    <location>
        <begin position="24"/>
        <end position="272"/>
    </location>
</feature>
<evidence type="ECO:0000313" key="4">
    <source>
        <dbReference type="Proteomes" id="UP000251889"/>
    </source>
</evidence>
<dbReference type="AlphaFoldDB" id="A0A364XZF7"/>
<evidence type="ECO:0000259" key="2">
    <source>
        <dbReference type="Pfam" id="PF14274"/>
    </source>
</evidence>
<dbReference type="OrthoDB" id="740324at2"/>
<organism evidence="3 4">
    <name type="scientific">Pseudochryseolinea flava</name>
    <dbReference type="NCBI Taxonomy" id="2059302"/>
    <lineage>
        <taxon>Bacteria</taxon>
        <taxon>Pseudomonadati</taxon>
        <taxon>Bacteroidota</taxon>
        <taxon>Cytophagia</taxon>
        <taxon>Cytophagales</taxon>
        <taxon>Fulvivirgaceae</taxon>
        <taxon>Pseudochryseolinea</taxon>
    </lineage>
</organism>
<keyword evidence="1" id="KW-0732">Signal</keyword>
<evidence type="ECO:0000256" key="1">
    <source>
        <dbReference type="SAM" id="SignalP"/>
    </source>
</evidence>
<feature type="signal peptide" evidence="1">
    <location>
        <begin position="1"/>
        <end position="23"/>
    </location>
</feature>
<dbReference type="Pfam" id="PF14274">
    <property type="entry name" value="BT_3044-like_C"/>
    <property type="match status" value="1"/>
</dbReference>
<dbReference type="Proteomes" id="UP000251889">
    <property type="component" value="Unassembled WGS sequence"/>
</dbReference>
<keyword evidence="4" id="KW-1185">Reference proteome</keyword>
<name>A0A364XZF7_9BACT</name>
<proteinExistence type="predicted"/>
<accession>A0A364XZF7</accession>
<dbReference type="InterPro" id="IPR025371">
    <property type="entry name" value="BT_3044-like_C"/>
</dbReference>
<dbReference type="EMBL" id="QMFY01000009">
    <property type="protein sequence ID" value="RAV99911.1"/>
    <property type="molecule type" value="Genomic_DNA"/>
</dbReference>
<dbReference type="PROSITE" id="PS51257">
    <property type="entry name" value="PROKAR_LIPOPROTEIN"/>
    <property type="match status" value="1"/>
</dbReference>
<feature type="domain" description="BT-3044-like C-terminal" evidence="2">
    <location>
        <begin position="146"/>
        <end position="268"/>
    </location>
</feature>
<evidence type="ECO:0000313" key="3">
    <source>
        <dbReference type="EMBL" id="RAV99911.1"/>
    </source>
</evidence>
<sequence length="272" mass="28831">MSNMIKKIFALSLSAAVALSAMSCGDPEDLVTEDAKAGGLVVPVDDELSYVTGATIDVAVVPTVGIKQVKYYKTFSMDGEVSAEVLAGTVDVAADDDVVSYTADYASLKNGIAGLPDTDAGLVVGDFWSFRVVAVLEDGREVQSAVIKAIVDNPYSGDYETEGTIVRETSPGVYATNEYTDEKALSTIDGNTCQTFGALGWFNNPTIFFNLTVNEDNTVTIEAAPDAGVAITPTPGKTSTYDPEAKVFTLYYQYANASGLTRVITETVTRVE</sequence>
<gene>
    <name evidence="3" type="ORF">DQQ10_17895</name>
</gene>
<protein>
    <recommendedName>
        <fullName evidence="2">BT-3044-like C-terminal domain-containing protein</fullName>
    </recommendedName>
</protein>
<comment type="caution">
    <text evidence="3">The sequence shown here is derived from an EMBL/GenBank/DDBJ whole genome shotgun (WGS) entry which is preliminary data.</text>
</comment>